<feature type="compositionally biased region" description="Basic and acidic residues" evidence="1">
    <location>
        <begin position="85"/>
        <end position="107"/>
    </location>
</feature>
<protein>
    <submittedName>
        <fullName evidence="2">Uncharacterized protein</fullName>
    </submittedName>
</protein>
<feature type="compositionally biased region" description="Low complexity" evidence="1">
    <location>
        <begin position="1"/>
        <end position="13"/>
    </location>
</feature>
<keyword evidence="3" id="KW-1185">Reference proteome</keyword>
<organism evidence="2 3">
    <name type="scientific">Asparagus officinalis</name>
    <name type="common">Garden asparagus</name>
    <dbReference type="NCBI Taxonomy" id="4686"/>
    <lineage>
        <taxon>Eukaryota</taxon>
        <taxon>Viridiplantae</taxon>
        <taxon>Streptophyta</taxon>
        <taxon>Embryophyta</taxon>
        <taxon>Tracheophyta</taxon>
        <taxon>Spermatophyta</taxon>
        <taxon>Magnoliopsida</taxon>
        <taxon>Liliopsida</taxon>
        <taxon>Asparagales</taxon>
        <taxon>Asparagaceae</taxon>
        <taxon>Asparagoideae</taxon>
        <taxon>Asparagus</taxon>
    </lineage>
</organism>
<accession>A0A5P1EUY9</accession>
<evidence type="ECO:0000256" key="1">
    <source>
        <dbReference type="SAM" id="MobiDB-lite"/>
    </source>
</evidence>
<reference evidence="3" key="1">
    <citation type="journal article" date="2017" name="Nat. Commun.">
        <title>The asparagus genome sheds light on the origin and evolution of a young Y chromosome.</title>
        <authorList>
            <person name="Harkess A."/>
            <person name="Zhou J."/>
            <person name="Xu C."/>
            <person name="Bowers J.E."/>
            <person name="Van der Hulst R."/>
            <person name="Ayyampalayam S."/>
            <person name="Mercati F."/>
            <person name="Riccardi P."/>
            <person name="McKain M.R."/>
            <person name="Kakrana A."/>
            <person name="Tang H."/>
            <person name="Ray J."/>
            <person name="Groenendijk J."/>
            <person name="Arikit S."/>
            <person name="Mathioni S.M."/>
            <person name="Nakano M."/>
            <person name="Shan H."/>
            <person name="Telgmann-Rauber A."/>
            <person name="Kanno A."/>
            <person name="Yue Z."/>
            <person name="Chen H."/>
            <person name="Li W."/>
            <person name="Chen Y."/>
            <person name="Xu X."/>
            <person name="Zhang Y."/>
            <person name="Luo S."/>
            <person name="Chen H."/>
            <person name="Gao J."/>
            <person name="Mao Z."/>
            <person name="Pires J.C."/>
            <person name="Luo M."/>
            <person name="Kudrna D."/>
            <person name="Wing R.A."/>
            <person name="Meyers B.C."/>
            <person name="Yi K."/>
            <person name="Kong H."/>
            <person name="Lavrijsen P."/>
            <person name="Sunseri F."/>
            <person name="Falavigna A."/>
            <person name="Ye Y."/>
            <person name="Leebens-Mack J.H."/>
            <person name="Chen G."/>
        </authorList>
    </citation>
    <scope>NUCLEOTIDE SEQUENCE [LARGE SCALE GENOMIC DNA]</scope>
    <source>
        <strain evidence="3">cv. DH0086</strain>
    </source>
</reference>
<proteinExistence type="predicted"/>
<dbReference type="Gramene" id="ONK69383">
    <property type="protein sequence ID" value="ONK69383"/>
    <property type="gene ID" value="A4U43_C05F22280"/>
</dbReference>
<dbReference type="EMBL" id="CM007385">
    <property type="protein sequence ID" value="ONK69383.1"/>
    <property type="molecule type" value="Genomic_DNA"/>
</dbReference>
<sequence length="107" mass="11182">MEGTSDDGAFSGSNSGGAGSDCVRVHLRPTAMEVRGRPPPAVMCGNTIAAGSSSGSGSDQMFWDELAGVDFDDLLGGLDEDWGEEEKGKEKEKGKEAEKGKEKKEAN</sequence>
<feature type="compositionally biased region" description="Acidic residues" evidence="1">
    <location>
        <begin position="74"/>
        <end position="84"/>
    </location>
</feature>
<gene>
    <name evidence="2" type="ORF">A4U43_C05F22280</name>
</gene>
<feature type="region of interest" description="Disordered" evidence="1">
    <location>
        <begin position="1"/>
        <end position="22"/>
    </location>
</feature>
<evidence type="ECO:0000313" key="2">
    <source>
        <dbReference type="EMBL" id="ONK69383.1"/>
    </source>
</evidence>
<dbReference type="AlphaFoldDB" id="A0A5P1EUY9"/>
<name>A0A5P1EUY9_ASPOF</name>
<dbReference type="Proteomes" id="UP000243459">
    <property type="component" value="Chromosome 5"/>
</dbReference>
<feature type="region of interest" description="Disordered" evidence="1">
    <location>
        <begin position="74"/>
        <end position="107"/>
    </location>
</feature>
<evidence type="ECO:0000313" key="3">
    <source>
        <dbReference type="Proteomes" id="UP000243459"/>
    </source>
</evidence>